<feature type="transmembrane region" description="Helical" evidence="6">
    <location>
        <begin position="362"/>
        <end position="381"/>
    </location>
</feature>
<sequence length="449" mass="48249">MASISDIRLQVWILGMYNIPYSPQSLGSLRDTGADSDPGLIRATEAIAWSSIFPYAYYMIRSFEVPEHEVAFYASALVGVFTFGEFLTGVVWARVSDRIGRKPTLMLGTFCALVSALSFGCSGSVAAAIASRAFGGLFNPNVGLVQTCAGELARKEQQAQAFSLVSFIRSLGNLIGPVLGGLLADPVTLYPAVFPGNSIWDAHRYLLPNLAVGILQVLTLLLTFFCLRETHPRLAQRYDPGLSAIRAAKSYLRGGSAEEVTYAPLPLDSVPSGTLESPPEAHQLEALEEDSLERKAASSRVFTLQVVLEILVVSLLAFHKMSSDALMGTFLSLAPASGGDDQGSRASRRSAFFPHANGGFGFDTRTIGIIFLTEAVFRALIQPTFIPWLISKLGALSAFRTVLGLYPAMYLLTPFLPSLPSPLGLVALLPDLWIKVALSSVGYVCSAVL</sequence>
<feature type="transmembrane region" description="Helical" evidence="6">
    <location>
        <begin position="393"/>
        <end position="412"/>
    </location>
</feature>
<keyword evidence="2" id="KW-0813">Transport</keyword>
<accession>A0A446BTE3</accession>
<dbReference type="Gene3D" id="1.20.1250.20">
    <property type="entry name" value="MFS general substrate transporter like domains"/>
    <property type="match status" value="1"/>
</dbReference>
<protein>
    <submittedName>
        <fullName evidence="8">B72ea68c-b5d7-4cc2-a2a6-d2667111eae8</fullName>
    </submittedName>
</protein>
<dbReference type="PROSITE" id="PS50850">
    <property type="entry name" value="MFS"/>
    <property type="match status" value="1"/>
</dbReference>
<dbReference type="EMBL" id="OUUZ01000015">
    <property type="protein sequence ID" value="SPQ25795.1"/>
    <property type="molecule type" value="Genomic_DNA"/>
</dbReference>
<feature type="transmembrane region" description="Helical" evidence="6">
    <location>
        <begin position="205"/>
        <end position="227"/>
    </location>
</feature>
<dbReference type="Pfam" id="PF07690">
    <property type="entry name" value="MFS_1"/>
    <property type="match status" value="1"/>
</dbReference>
<evidence type="ECO:0000256" key="3">
    <source>
        <dbReference type="ARBA" id="ARBA00022692"/>
    </source>
</evidence>
<dbReference type="InterPro" id="IPR036259">
    <property type="entry name" value="MFS_trans_sf"/>
</dbReference>
<organism evidence="8 9">
    <name type="scientific">Thermothielavioides terrestris</name>
    <dbReference type="NCBI Taxonomy" id="2587410"/>
    <lineage>
        <taxon>Eukaryota</taxon>
        <taxon>Fungi</taxon>
        <taxon>Dikarya</taxon>
        <taxon>Ascomycota</taxon>
        <taxon>Pezizomycotina</taxon>
        <taxon>Sordariomycetes</taxon>
        <taxon>Sordariomycetidae</taxon>
        <taxon>Sordariales</taxon>
        <taxon>Chaetomiaceae</taxon>
        <taxon>Thermothielavioides</taxon>
    </lineage>
</organism>
<dbReference type="Proteomes" id="UP000289323">
    <property type="component" value="Unassembled WGS sequence"/>
</dbReference>
<comment type="subcellular location">
    <subcellularLocation>
        <location evidence="1">Membrane</location>
        <topology evidence="1">Multi-pass membrane protein</topology>
    </subcellularLocation>
</comment>
<feature type="transmembrane region" description="Helical" evidence="6">
    <location>
        <begin position="70"/>
        <end position="93"/>
    </location>
</feature>
<dbReference type="PANTHER" id="PTHR23504:SF15">
    <property type="entry name" value="MAJOR FACILITATOR SUPERFAMILY (MFS) PROFILE DOMAIN-CONTAINING PROTEIN"/>
    <property type="match status" value="1"/>
</dbReference>
<name>A0A446BTE3_9PEZI</name>
<evidence type="ECO:0000313" key="9">
    <source>
        <dbReference type="Proteomes" id="UP000289323"/>
    </source>
</evidence>
<feature type="domain" description="Major facilitator superfamily (MFS) profile" evidence="7">
    <location>
        <begin position="1"/>
        <end position="231"/>
    </location>
</feature>
<dbReference type="InterPro" id="IPR011701">
    <property type="entry name" value="MFS"/>
</dbReference>
<dbReference type="AlphaFoldDB" id="A0A446BTE3"/>
<evidence type="ECO:0000256" key="1">
    <source>
        <dbReference type="ARBA" id="ARBA00004141"/>
    </source>
</evidence>
<dbReference type="PANTHER" id="PTHR23504">
    <property type="entry name" value="MAJOR FACILITATOR SUPERFAMILY DOMAIN-CONTAINING PROTEIN 10"/>
    <property type="match status" value="1"/>
</dbReference>
<evidence type="ECO:0000256" key="4">
    <source>
        <dbReference type="ARBA" id="ARBA00022989"/>
    </source>
</evidence>
<dbReference type="GO" id="GO:0022857">
    <property type="term" value="F:transmembrane transporter activity"/>
    <property type="evidence" value="ECO:0007669"/>
    <property type="project" value="InterPro"/>
</dbReference>
<reference evidence="8 9" key="1">
    <citation type="submission" date="2018-04" db="EMBL/GenBank/DDBJ databases">
        <authorList>
            <person name="Huttner S."/>
            <person name="Dainat J."/>
        </authorList>
    </citation>
    <scope>NUCLEOTIDE SEQUENCE [LARGE SCALE GENOMIC DNA]</scope>
</reference>
<evidence type="ECO:0000256" key="5">
    <source>
        <dbReference type="ARBA" id="ARBA00023136"/>
    </source>
</evidence>
<evidence type="ECO:0000256" key="6">
    <source>
        <dbReference type="SAM" id="Phobius"/>
    </source>
</evidence>
<feature type="transmembrane region" description="Helical" evidence="6">
    <location>
        <begin position="105"/>
        <end position="130"/>
    </location>
</feature>
<dbReference type="SUPFAM" id="SSF103473">
    <property type="entry name" value="MFS general substrate transporter"/>
    <property type="match status" value="1"/>
</dbReference>
<feature type="transmembrane region" description="Helical" evidence="6">
    <location>
        <begin position="39"/>
        <end position="58"/>
    </location>
</feature>
<keyword evidence="5 6" id="KW-0472">Membrane</keyword>
<dbReference type="GO" id="GO:0016020">
    <property type="term" value="C:membrane"/>
    <property type="evidence" value="ECO:0007669"/>
    <property type="project" value="UniProtKB-SubCell"/>
</dbReference>
<evidence type="ECO:0000256" key="2">
    <source>
        <dbReference type="ARBA" id="ARBA00022448"/>
    </source>
</evidence>
<dbReference type="InterPro" id="IPR020846">
    <property type="entry name" value="MFS_dom"/>
</dbReference>
<proteinExistence type="predicted"/>
<feature type="transmembrane region" description="Helical" evidence="6">
    <location>
        <begin position="301"/>
        <end position="319"/>
    </location>
</feature>
<evidence type="ECO:0000313" key="8">
    <source>
        <dbReference type="EMBL" id="SPQ25795.1"/>
    </source>
</evidence>
<keyword evidence="3 6" id="KW-0812">Transmembrane</keyword>
<gene>
    <name evidence="8" type="ORF">TT172_LOCUS8214</name>
</gene>
<keyword evidence="4 6" id="KW-1133">Transmembrane helix</keyword>
<evidence type="ECO:0000259" key="7">
    <source>
        <dbReference type="PROSITE" id="PS50850"/>
    </source>
</evidence>